<evidence type="ECO:0000256" key="4">
    <source>
        <dbReference type="ARBA" id="ARBA00022519"/>
    </source>
</evidence>
<dbReference type="InterPro" id="IPR001851">
    <property type="entry name" value="ABC_transp_permease"/>
</dbReference>
<dbReference type="Pfam" id="PF02653">
    <property type="entry name" value="BPD_transp_2"/>
    <property type="match status" value="1"/>
</dbReference>
<protein>
    <submittedName>
        <fullName evidence="8">Sugar ABC transporter permease</fullName>
    </submittedName>
</protein>
<evidence type="ECO:0000256" key="7">
    <source>
        <dbReference type="ARBA" id="ARBA00023136"/>
    </source>
</evidence>
<dbReference type="PANTHER" id="PTHR32196">
    <property type="entry name" value="ABC TRANSPORTER PERMEASE PROTEIN YPHD-RELATED-RELATED"/>
    <property type="match status" value="1"/>
</dbReference>
<evidence type="ECO:0000256" key="6">
    <source>
        <dbReference type="ARBA" id="ARBA00022989"/>
    </source>
</evidence>
<dbReference type="EMBL" id="AP019308">
    <property type="protein sequence ID" value="BBH24493.1"/>
    <property type="molecule type" value="Genomic_DNA"/>
</dbReference>
<keyword evidence="5" id="KW-0812">Transmembrane</keyword>
<keyword evidence="4" id="KW-0997">Cell inner membrane</keyword>
<dbReference type="OrthoDB" id="9813906at2"/>
<dbReference type="CDD" id="cd06579">
    <property type="entry name" value="TM_PBP1_transp_AraH_like"/>
    <property type="match status" value="1"/>
</dbReference>
<dbReference type="GO" id="GO:0005886">
    <property type="term" value="C:plasma membrane"/>
    <property type="evidence" value="ECO:0007669"/>
    <property type="project" value="UniProtKB-SubCell"/>
</dbReference>
<evidence type="ECO:0000313" key="8">
    <source>
        <dbReference type="EMBL" id="BBH24493.1"/>
    </source>
</evidence>
<reference evidence="8 9" key="1">
    <citation type="submission" date="2018-11" db="EMBL/GenBank/DDBJ databases">
        <title>Complete genome sequence of Paenibacillus baekrokdamisoli strain KCTC 33723.</title>
        <authorList>
            <person name="Kang S.W."/>
            <person name="Lee K.C."/>
            <person name="Kim K.K."/>
            <person name="Kim J.S."/>
            <person name="Kim D.S."/>
            <person name="Ko S.H."/>
            <person name="Yang S.H."/>
            <person name="Lee J.S."/>
        </authorList>
    </citation>
    <scope>NUCLEOTIDE SEQUENCE [LARGE SCALE GENOMIC DNA]</scope>
    <source>
        <strain evidence="8 9">KCTC 33723</strain>
    </source>
</reference>
<evidence type="ECO:0000256" key="1">
    <source>
        <dbReference type="ARBA" id="ARBA00004651"/>
    </source>
</evidence>
<organism evidence="8 9">
    <name type="scientific">Paenibacillus baekrokdamisoli</name>
    <dbReference type="NCBI Taxonomy" id="1712516"/>
    <lineage>
        <taxon>Bacteria</taxon>
        <taxon>Bacillati</taxon>
        <taxon>Bacillota</taxon>
        <taxon>Bacilli</taxon>
        <taxon>Bacillales</taxon>
        <taxon>Paenibacillaceae</taxon>
        <taxon>Paenibacillus</taxon>
    </lineage>
</organism>
<dbReference type="AlphaFoldDB" id="A0A3G9JHP3"/>
<dbReference type="Proteomes" id="UP000275368">
    <property type="component" value="Chromosome"/>
</dbReference>
<sequence>MNEMAKLLRRDPHMSVLSVISVVVAAFLVLMQGDQFLSVNNLQSMAYQIPEFGLLAIAMALTMLTGGIDLSLIAIAGVSGIVAAYILSGSLIPMDSGISTPLLVAIAVVAALVVSMICGAINGLLIAKLSVPPILATLGTMILFTGIGMAITSGQGIVGFPESFLDFGAGSVLNVPYVFIIFVIVAVVAAVVLSRTKLGTRVYLYGENHVALKFSGIRSERLIVQVYMFAGLLAGLAAIIIISRVNSAKVGYGDTYLLQAILVAVLGGVNPDGGRGKITGVILALFLLQFLQSAFTLFSFTPYAKKLIWGCMLLLVMIINYYMEKWKTGEGKFGLKTLLIRR</sequence>
<evidence type="ECO:0000256" key="3">
    <source>
        <dbReference type="ARBA" id="ARBA00022475"/>
    </source>
</evidence>
<keyword evidence="6" id="KW-1133">Transmembrane helix</keyword>
<keyword evidence="9" id="KW-1185">Reference proteome</keyword>
<keyword evidence="2" id="KW-0813">Transport</keyword>
<dbReference type="GO" id="GO:0022857">
    <property type="term" value="F:transmembrane transporter activity"/>
    <property type="evidence" value="ECO:0007669"/>
    <property type="project" value="InterPro"/>
</dbReference>
<evidence type="ECO:0000313" key="9">
    <source>
        <dbReference type="Proteomes" id="UP000275368"/>
    </source>
</evidence>
<comment type="subcellular location">
    <subcellularLocation>
        <location evidence="1">Cell membrane</location>
        <topology evidence="1">Multi-pass membrane protein</topology>
    </subcellularLocation>
</comment>
<keyword evidence="7" id="KW-0472">Membrane</keyword>
<evidence type="ECO:0000256" key="2">
    <source>
        <dbReference type="ARBA" id="ARBA00022448"/>
    </source>
</evidence>
<gene>
    <name evidence="8" type="primary">ydeZ</name>
    <name evidence="8" type="ORF">Back11_58380</name>
</gene>
<keyword evidence="3" id="KW-1003">Cell membrane</keyword>
<dbReference type="PANTHER" id="PTHR32196:SF21">
    <property type="entry name" value="ABC TRANSPORTER PERMEASE PROTEIN YPHD-RELATED"/>
    <property type="match status" value="1"/>
</dbReference>
<evidence type="ECO:0000256" key="5">
    <source>
        <dbReference type="ARBA" id="ARBA00022692"/>
    </source>
</evidence>
<accession>A0A3G9JHP3</accession>
<name>A0A3G9JHP3_9BACL</name>
<dbReference type="KEGG" id="pbk:Back11_58380"/>
<proteinExistence type="predicted"/>